<organism evidence="3 4">
    <name type="scientific">Nocardioides pini</name>
    <dbReference type="NCBI Taxonomy" id="2975053"/>
    <lineage>
        <taxon>Bacteria</taxon>
        <taxon>Bacillati</taxon>
        <taxon>Actinomycetota</taxon>
        <taxon>Actinomycetes</taxon>
        <taxon>Propionibacteriales</taxon>
        <taxon>Nocardioidaceae</taxon>
        <taxon>Nocardioides</taxon>
    </lineage>
</organism>
<proteinExistence type="inferred from homology"/>
<dbReference type="Proteomes" id="UP001074726">
    <property type="component" value="Unassembled WGS sequence"/>
</dbReference>
<accession>A0ABT4CHR2</accession>
<feature type="domain" description="Activator of Hsp90 ATPase homologue 1/2-like C-terminal" evidence="2">
    <location>
        <begin position="12"/>
        <end position="151"/>
    </location>
</feature>
<dbReference type="InterPro" id="IPR013538">
    <property type="entry name" value="ASHA1/2-like_C"/>
</dbReference>
<evidence type="ECO:0000259" key="2">
    <source>
        <dbReference type="Pfam" id="PF08327"/>
    </source>
</evidence>
<dbReference type="Gene3D" id="3.30.530.20">
    <property type="match status" value="1"/>
</dbReference>
<evidence type="ECO:0000256" key="1">
    <source>
        <dbReference type="ARBA" id="ARBA00006817"/>
    </source>
</evidence>
<evidence type="ECO:0000313" key="4">
    <source>
        <dbReference type="Proteomes" id="UP001074726"/>
    </source>
</evidence>
<dbReference type="RefSeq" id="WP_268113511.1">
    <property type="nucleotide sequence ID" value="NZ_JAPPUX010000005.1"/>
</dbReference>
<reference evidence="3" key="1">
    <citation type="submission" date="2022-08" db="EMBL/GenBank/DDBJ databases">
        <title>Genome sequencing of Nocardioides sp. STR2.</title>
        <authorList>
            <person name="So Y."/>
        </authorList>
    </citation>
    <scope>NUCLEOTIDE SEQUENCE</scope>
    <source>
        <strain evidence="3">STR2</strain>
    </source>
</reference>
<dbReference type="SUPFAM" id="SSF55961">
    <property type="entry name" value="Bet v1-like"/>
    <property type="match status" value="1"/>
</dbReference>
<dbReference type="InterPro" id="IPR023393">
    <property type="entry name" value="START-like_dom_sf"/>
</dbReference>
<keyword evidence="4" id="KW-1185">Reference proteome</keyword>
<comment type="caution">
    <text evidence="3">The sequence shown here is derived from an EMBL/GenBank/DDBJ whole genome shotgun (WGS) entry which is preliminary data.</text>
</comment>
<dbReference type="Pfam" id="PF08327">
    <property type="entry name" value="AHSA1"/>
    <property type="match status" value="1"/>
</dbReference>
<name>A0ABT4CHR2_9ACTN</name>
<sequence length="153" mass="16127">MPRIDRAVADVDASPAEVYAAFVDADALASWLPPGGMTGAIADADLRAGGGFTMTLRYDEAPDGGGKTTERSDVSRVAIDELVEPERVVWGVEFDTDDPDTAGRMTMTWTFTARDTGTRVAIDATDVPPGIDVEAHQQGLDASLANLTAWLAG</sequence>
<gene>
    <name evidence="3" type="ORF">NYO98_19635</name>
</gene>
<evidence type="ECO:0000313" key="3">
    <source>
        <dbReference type="EMBL" id="MCY4728503.1"/>
    </source>
</evidence>
<comment type="similarity">
    <text evidence="1">Belongs to the AHA1 family.</text>
</comment>
<protein>
    <submittedName>
        <fullName evidence="3">SRPBCC domain-containing protein</fullName>
    </submittedName>
</protein>
<dbReference type="EMBL" id="JAPPUX010000005">
    <property type="protein sequence ID" value="MCY4728503.1"/>
    <property type="molecule type" value="Genomic_DNA"/>
</dbReference>